<proteinExistence type="predicted"/>
<keyword evidence="2" id="KW-1185">Reference proteome</keyword>
<reference evidence="1 2" key="1">
    <citation type="submission" date="2024-04" db="EMBL/GenBank/DDBJ databases">
        <authorList>
            <person name="Waldvogel A.-M."/>
            <person name="Schoenle A."/>
        </authorList>
    </citation>
    <scope>NUCLEOTIDE SEQUENCE [LARGE SCALE GENOMIC DNA]</scope>
</reference>
<dbReference type="EMBL" id="OZ035844">
    <property type="protein sequence ID" value="CAL1597884.1"/>
    <property type="molecule type" value="Genomic_DNA"/>
</dbReference>
<evidence type="ECO:0000313" key="2">
    <source>
        <dbReference type="Proteomes" id="UP001497482"/>
    </source>
</evidence>
<dbReference type="AlphaFoldDB" id="A0AAV2L7H5"/>
<dbReference type="Proteomes" id="UP001497482">
    <property type="component" value="Chromosome 22"/>
</dbReference>
<evidence type="ECO:0000313" key="1">
    <source>
        <dbReference type="EMBL" id="CAL1597884.1"/>
    </source>
</evidence>
<protein>
    <submittedName>
        <fullName evidence="1">Uncharacterized protein</fullName>
    </submittedName>
</protein>
<organism evidence="1 2">
    <name type="scientific">Knipowitschia caucasica</name>
    <name type="common">Caucasian dwarf goby</name>
    <name type="synonym">Pomatoschistus caucasicus</name>
    <dbReference type="NCBI Taxonomy" id="637954"/>
    <lineage>
        <taxon>Eukaryota</taxon>
        <taxon>Metazoa</taxon>
        <taxon>Chordata</taxon>
        <taxon>Craniata</taxon>
        <taxon>Vertebrata</taxon>
        <taxon>Euteleostomi</taxon>
        <taxon>Actinopterygii</taxon>
        <taxon>Neopterygii</taxon>
        <taxon>Teleostei</taxon>
        <taxon>Neoteleostei</taxon>
        <taxon>Acanthomorphata</taxon>
        <taxon>Gobiaria</taxon>
        <taxon>Gobiiformes</taxon>
        <taxon>Gobioidei</taxon>
        <taxon>Gobiidae</taxon>
        <taxon>Gobiinae</taxon>
        <taxon>Knipowitschia</taxon>
    </lineage>
</organism>
<gene>
    <name evidence="1" type="ORF">KC01_LOCUS26359</name>
</gene>
<name>A0AAV2L7H5_KNICA</name>
<sequence length="70" mass="7930">MEVGVWVNEGWLEGKPAQRSHHTHLTEAELWAMARRFHDMKPQLDRWVVMEAAVSLPSGPVEPSTGCDPH</sequence>
<accession>A0AAV2L7H5</accession>